<evidence type="ECO:0000256" key="7">
    <source>
        <dbReference type="ARBA" id="ARBA00022824"/>
    </source>
</evidence>
<feature type="transmembrane region" description="Helical" evidence="13">
    <location>
        <begin position="718"/>
        <end position="737"/>
    </location>
</feature>
<evidence type="ECO:0000256" key="10">
    <source>
        <dbReference type="ARBA" id="ARBA00023136"/>
    </source>
</evidence>
<evidence type="ECO:0000259" key="16">
    <source>
        <dbReference type="Pfam" id="PF25140"/>
    </source>
</evidence>
<evidence type="ECO:0000256" key="8">
    <source>
        <dbReference type="ARBA" id="ARBA00022927"/>
    </source>
</evidence>
<evidence type="ECO:0000256" key="6">
    <source>
        <dbReference type="ARBA" id="ARBA00022801"/>
    </source>
</evidence>
<feature type="transmembrane region" description="Helical" evidence="13">
    <location>
        <begin position="501"/>
        <end position="521"/>
    </location>
</feature>
<dbReference type="Gene3D" id="3.40.50.1820">
    <property type="entry name" value="alpha/beta hydrolase"/>
    <property type="match status" value="1"/>
</dbReference>
<evidence type="ECO:0000256" key="12">
    <source>
        <dbReference type="ARBA" id="ARBA00093318"/>
    </source>
</evidence>
<proteinExistence type="inferred from homology"/>
<dbReference type="EC" id="3.1.-.-" evidence="13"/>
<keyword evidence="8 13" id="KW-0653">Protein transport</keyword>
<dbReference type="Proteomes" id="UP000694409">
    <property type="component" value="Unassembled WGS sequence"/>
</dbReference>
<dbReference type="GO" id="GO:0005789">
    <property type="term" value="C:endoplasmic reticulum membrane"/>
    <property type="evidence" value="ECO:0007669"/>
    <property type="project" value="UniProtKB-SubCell"/>
</dbReference>
<keyword evidence="4 13" id="KW-0813">Transport</keyword>
<organism evidence="17 18">
    <name type="scientific">Serinus canaria</name>
    <name type="common">Island canary</name>
    <name type="synonym">Fringilla canaria</name>
    <dbReference type="NCBI Taxonomy" id="9135"/>
    <lineage>
        <taxon>Eukaryota</taxon>
        <taxon>Metazoa</taxon>
        <taxon>Chordata</taxon>
        <taxon>Craniata</taxon>
        <taxon>Vertebrata</taxon>
        <taxon>Euteleostomi</taxon>
        <taxon>Archelosauria</taxon>
        <taxon>Archosauria</taxon>
        <taxon>Dinosauria</taxon>
        <taxon>Saurischia</taxon>
        <taxon>Theropoda</taxon>
        <taxon>Coelurosauria</taxon>
        <taxon>Aves</taxon>
        <taxon>Neognathae</taxon>
        <taxon>Neoaves</taxon>
        <taxon>Telluraves</taxon>
        <taxon>Australaves</taxon>
        <taxon>Passeriformes</taxon>
        <taxon>Passeroidea</taxon>
        <taxon>Fringillidae</taxon>
        <taxon>Carduelinae</taxon>
        <taxon>Serinus</taxon>
    </lineage>
</organism>
<comment type="caution">
    <text evidence="13">Lacks conserved residue(s) required for the propagation of feature annotation.</text>
</comment>
<gene>
    <name evidence="17" type="primary">PGAP1</name>
</gene>
<keyword evidence="18" id="KW-1185">Reference proteome</keyword>
<evidence type="ECO:0000256" key="14">
    <source>
        <dbReference type="SAM" id="MobiDB-lite"/>
    </source>
</evidence>
<dbReference type="AlphaFoldDB" id="A0A8C9U390"/>
<dbReference type="Pfam" id="PF24660">
    <property type="entry name" value="PGAP1_3rd"/>
    <property type="match status" value="1"/>
</dbReference>
<keyword evidence="9 13" id="KW-1133">Transmembrane helix</keyword>
<evidence type="ECO:0000259" key="15">
    <source>
        <dbReference type="Pfam" id="PF07819"/>
    </source>
</evidence>
<comment type="function">
    <text evidence="12 13">GPI inositol-deacylase that catalyzes the remove of the acyl chain linked to the 2-OH position of inositol ring from the GPI-anchored protein (GPI-AP) in the endoplasmic reticulum. Initiates the post-attachment remodeling phase of GPI-AP biogenesis and participates in endoplasmic reticulum (ER)-to-Golgi transport of GPI-anchored protein.</text>
</comment>
<dbReference type="GeneTree" id="ENSGT00390000016484"/>
<name>A0A8C9U390_SERCA</name>
<reference evidence="17" key="1">
    <citation type="submission" date="2025-08" db="UniProtKB">
        <authorList>
            <consortium name="Ensembl"/>
        </authorList>
    </citation>
    <scope>IDENTIFICATION</scope>
</reference>
<dbReference type="InterPro" id="IPR029058">
    <property type="entry name" value="AB_hydrolase_fold"/>
</dbReference>
<dbReference type="GO" id="GO:0050185">
    <property type="term" value="F:phosphatidylinositol deacylase activity"/>
    <property type="evidence" value="ECO:0007669"/>
    <property type="project" value="TreeGrafter"/>
</dbReference>
<evidence type="ECO:0000256" key="1">
    <source>
        <dbReference type="ARBA" id="ARBA00004477"/>
    </source>
</evidence>
<dbReference type="PANTHER" id="PTHR15495:SF7">
    <property type="entry name" value="GPI INOSITOL-DEACYLASE"/>
    <property type="match status" value="1"/>
</dbReference>
<feature type="domain" description="GPI inositol-deacylase transmembrane" evidence="16">
    <location>
        <begin position="508"/>
        <end position="820"/>
    </location>
</feature>
<evidence type="ECO:0000256" key="13">
    <source>
        <dbReference type="RuleBase" id="RU365011"/>
    </source>
</evidence>
<dbReference type="Pfam" id="PF07819">
    <property type="entry name" value="PGAP1"/>
    <property type="match status" value="1"/>
</dbReference>
<comment type="similarity">
    <text evidence="2 13">Belongs to the GPI inositol-deacylase family.</text>
</comment>
<feature type="region of interest" description="Disordered" evidence="14">
    <location>
        <begin position="674"/>
        <end position="703"/>
    </location>
</feature>
<protein>
    <recommendedName>
        <fullName evidence="3 13">GPI inositol-deacylase</fullName>
        <ecNumber evidence="13">3.1.-.-</ecNumber>
    </recommendedName>
</protein>
<reference evidence="17" key="2">
    <citation type="submission" date="2025-09" db="UniProtKB">
        <authorList>
            <consortium name="Ensembl"/>
        </authorList>
    </citation>
    <scope>IDENTIFICATION</scope>
</reference>
<dbReference type="InterPro" id="IPR056824">
    <property type="entry name" value="PGAP1_TMD"/>
</dbReference>
<comment type="subcellular location">
    <subcellularLocation>
        <location evidence="1">Endoplasmic reticulum membrane</location>
        <topology evidence="1">Multi-pass membrane protein</topology>
    </subcellularLocation>
</comment>
<dbReference type="InterPro" id="IPR039529">
    <property type="entry name" value="PGAP1/BST1"/>
</dbReference>
<dbReference type="Ensembl" id="ENSSCAT00000004244.1">
    <property type="protein sequence ID" value="ENSSCAP00000003652.1"/>
    <property type="gene ID" value="ENSSCAG00000002970.1"/>
</dbReference>
<dbReference type="GO" id="GO:0006505">
    <property type="term" value="P:GPI anchor metabolic process"/>
    <property type="evidence" value="ECO:0007669"/>
    <property type="project" value="TreeGrafter"/>
</dbReference>
<dbReference type="Pfam" id="PF25140">
    <property type="entry name" value="PGAP1_TMD"/>
    <property type="match status" value="1"/>
</dbReference>
<dbReference type="GO" id="GO:0015031">
    <property type="term" value="P:protein transport"/>
    <property type="evidence" value="ECO:0007669"/>
    <property type="project" value="UniProtKB-KW"/>
</dbReference>
<sequence length="821" mass="92088">SLGNPRVGGTCPSSGLKIKLPKKTARRYPAYELYLYGEGNYAEENKNLLLTGIPVLFLPGNAGSYKQVRSLGSIALRKAEDVDFKYHFNFFSVNFNEELVALYGGSLQRQTKFVHECIKVILKLYKDGDFAPSSVAIVGHSMGGLVARALLTLKNFKPELINLLITQATPHVAPVMPLDKYLTDFYTAVNNHWILKAQDLRNLTTLSVAGGFRDYQVRSGLAFLPRLSQHDSALSVVSSAVPRAWASTDHLSIVWCKELILATIRAFFDLIDENTRQITQDPKKRMSVLNHHFVRHPAKMYEENPEAFTHLTAKDVFSNGFVASFFLFLFSFLFKVVMLKLLDYPSLSHIVIQVPPAVGNKYTLGCEFFKEDSRTVQLPVTHLFSFGFSSSKILLNSTGLLYNVQLQHFNQVRMLLKFLRSCNHSLSGEKKPSVYRLHIPWSYEDSITVAKVPSLAEISAKLHIAQPHSDSSLPELNIYSSPDCQYEVILKTSLLQVLGQIVRFHAGAFPVYIVSNILLTYGGQLSTLRSTGNFSLELVRTAKPYKVEPLISIVVFNWFREIWESLSLPEVDAAVLSSQDAWFPLVSLILFLFGTGIAYWSGVFFSTSLRLFSSLWLTLIRPPELQKDKLITPSRLCGMISLALVSWTTCGAFSVLIVYLQYLFKVLKGHSKETSQNSSTHTVKAQSSGDSISEATQSPSNNKTSAEAVNSLKMHITVLNLFTWIVLLNLPSLIYWLKNLRYNVRLDPDPCRSTAIILVCILEILMNSNTSEVKSSKLLKIAAKVPLPLSVAMLAFGRMHLYRVPHFVTFSLLLHVLCCFV</sequence>
<evidence type="ECO:0000256" key="4">
    <source>
        <dbReference type="ARBA" id="ARBA00022448"/>
    </source>
</evidence>
<feature type="transmembrane region" description="Helical" evidence="13">
    <location>
        <begin position="636"/>
        <end position="662"/>
    </location>
</feature>
<feature type="domain" description="GPI inositol-deacylase PGAP1-like alpha/beta" evidence="15">
    <location>
        <begin position="50"/>
        <end position="269"/>
    </location>
</feature>
<feature type="transmembrane region" description="Helical" evidence="13">
    <location>
        <begin position="321"/>
        <end position="342"/>
    </location>
</feature>
<evidence type="ECO:0000256" key="5">
    <source>
        <dbReference type="ARBA" id="ARBA00022692"/>
    </source>
</evidence>
<keyword evidence="7 13" id="KW-0256">Endoplasmic reticulum</keyword>
<keyword evidence="5 13" id="KW-0812">Transmembrane</keyword>
<dbReference type="FunFam" id="3.40.50.1820:FF:000026">
    <property type="entry name" value="GPI inositol-deacylase"/>
    <property type="match status" value="1"/>
</dbReference>
<evidence type="ECO:0000256" key="2">
    <source>
        <dbReference type="ARBA" id="ARBA00006931"/>
    </source>
</evidence>
<accession>A0A8C9U390</accession>
<keyword evidence="6 13" id="KW-0378">Hydrolase</keyword>
<evidence type="ECO:0000256" key="11">
    <source>
        <dbReference type="ARBA" id="ARBA00023180"/>
    </source>
</evidence>
<keyword evidence="10 13" id="KW-0472">Membrane</keyword>
<dbReference type="PANTHER" id="PTHR15495">
    <property type="entry name" value="NEGATIVE REGULATOR OF VESICLE FORMATION-RELATED"/>
    <property type="match status" value="1"/>
</dbReference>
<evidence type="ECO:0000313" key="18">
    <source>
        <dbReference type="Proteomes" id="UP000694409"/>
    </source>
</evidence>
<evidence type="ECO:0000256" key="3">
    <source>
        <dbReference type="ARBA" id="ARBA00015856"/>
    </source>
</evidence>
<evidence type="ECO:0000313" key="17">
    <source>
        <dbReference type="Ensembl" id="ENSSCAP00000003652.1"/>
    </source>
</evidence>
<keyword evidence="11" id="KW-0325">Glycoprotein</keyword>
<feature type="transmembrane region" description="Helical" evidence="13">
    <location>
        <begin position="581"/>
        <end position="605"/>
    </location>
</feature>
<dbReference type="InterPro" id="IPR012908">
    <property type="entry name" value="PGAP1-ab_dom-like"/>
</dbReference>
<dbReference type="SUPFAM" id="SSF53474">
    <property type="entry name" value="alpha/beta-Hydrolases"/>
    <property type="match status" value="1"/>
</dbReference>
<evidence type="ECO:0000256" key="9">
    <source>
        <dbReference type="ARBA" id="ARBA00022989"/>
    </source>
</evidence>
<dbReference type="GO" id="GO:0006888">
    <property type="term" value="P:endoplasmic reticulum to Golgi vesicle-mediated transport"/>
    <property type="evidence" value="ECO:0007669"/>
    <property type="project" value="TreeGrafter"/>
</dbReference>